<dbReference type="Proteomes" id="UP000046395">
    <property type="component" value="Unassembled WGS sequence"/>
</dbReference>
<dbReference type="PANTHER" id="PTHR22997:SF0">
    <property type="entry name" value="PIH1 DOMAIN-CONTAINING PROTEIN 1"/>
    <property type="match status" value="1"/>
</dbReference>
<evidence type="ECO:0000313" key="6">
    <source>
        <dbReference type="Proteomes" id="UP000046395"/>
    </source>
</evidence>
<evidence type="ECO:0000259" key="5">
    <source>
        <dbReference type="Pfam" id="PF18201"/>
    </source>
</evidence>
<name>A0A5S6QBJ0_TRIMR</name>
<organism evidence="6 7">
    <name type="scientific">Trichuris muris</name>
    <name type="common">Mouse whipworm</name>
    <dbReference type="NCBI Taxonomy" id="70415"/>
    <lineage>
        <taxon>Eukaryota</taxon>
        <taxon>Metazoa</taxon>
        <taxon>Ecdysozoa</taxon>
        <taxon>Nematoda</taxon>
        <taxon>Enoplea</taxon>
        <taxon>Dorylaimia</taxon>
        <taxon>Trichinellida</taxon>
        <taxon>Trichuridae</taxon>
        <taxon>Trichuris</taxon>
    </lineage>
</organism>
<comment type="similarity">
    <text evidence="1">Belongs to the PIH1 family.</text>
</comment>
<evidence type="ECO:0000256" key="2">
    <source>
        <dbReference type="ARBA" id="ARBA00040540"/>
    </source>
</evidence>
<dbReference type="InterPro" id="IPR012981">
    <property type="entry name" value="PIH1_N"/>
</dbReference>
<dbReference type="InterPro" id="IPR041442">
    <property type="entry name" value="PIH1D1/2/3_CS-like"/>
</dbReference>
<evidence type="ECO:0000259" key="4">
    <source>
        <dbReference type="Pfam" id="PF08190"/>
    </source>
</evidence>
<feature type="domain" description="PIH1 N-terminal" evidence="4">
    <location>
        <begin position="8"/>
        <end position="134"/>
    </location>
</feature>
<accession>A0A5S6QBJ0</accession>
<evidence type="ECO:0000256" key="3">
    <source>
        <dbReference type="ARBA" id="ARBA00046233"/>
    </source>
</evidence>
<protein>
    <recommendedName>
        <fullName evidence="2">PIH1 domain-containing protein 1</fullName>
    </recommendedName>
</protein>
<dbReference type="GO" id="GO:0097255">
    <property type="term" value="C:R2TP complex"/>
    <property type="evidence" value="ECO:0007669"/>
    <property type="project" value="TreeGrafter"/>
</dbReference>
<dbReference type="WBParaSite" id="TMUE_1000004465.1">
    <property type="protein sequence ID" value="TMUE_1000004465.1"/>
    <property type="gene ID" value="WBGene00294673"/>
</dbReference>
<feature type="domain" description="PIH1D1/2/3 CS-like" evidence="5">
    <location>
        <begin position="143"/>
        <end position="209"/>
    </location>
</feature>
<dbReference type="AlphaFoldDB" id="A0A5S6QBJ0"/>
<dbReference type="InterPro" id="IPR050734">
    <property type="entry name" value="PIH1/Kintoun_subfamily"/>
</dbReference>
<dbReference type="STRING" id="70415.A0A5S6QBJ0"/>
<comment type="function">
    <text evidence="3">Involved in the assembly of C/D box small nucleolar ribonucleoprotein (snoRNP) particles. Recruits the SWI/SNF complex to the core promoter of rRNA genes and enhances pre-rRNA transcription. Mediates interaction of TELO2 with the R2TP complex which is necessary for the stability of MTOR and SMG1. Positively regulates the assembly and activity of the mTORC1 complex.</text>
</comment>
<keyword evidence="6" id="KW-1185">Reference proteome</keyword>
<dbReference type="GO" id="GO:0000492">
    <property type="term" value="P:box C/D snoRNP assembly"/>
    <property type="evidence" value="ECO:0007669"/>
    <property type="project" value="TreeGrafter"/>
</dbReference>
<dbReference type="PANTHER" id="PTHR22997">
    <property type="entry name" value="PIH1 DOMAIN-CONTAINING PROTEIN 1"/>
    <property type="match status" value="1"/>
</dbReference>
<reference evidence="7" key="1">
    <citation type="submission" date="2019-12" db="UniProtKB">
        <authorList>
            <consortium name="WormBaseParasite"/>
        </authorList>
    </citation>
    <scope>IDENTIFICATION</scope>
</reference>
<proteinExistence type="inferred from homology"/>
<sequence>MSSSNIVPAFCMRSRTSLGKRVYLNFCVCDDVPCPKLLSELELASILDSPDPERYRLPVFISKKTSISDQSDESCDVYCIAFNKSFYEKRVKTSALHRKFLIALGVQEVEKKHNIVIDPLKLRELRNTQAMGDKARTIDDKGDHLLAEFRLNGVTNKEGIQLMAGQRRIRLVVPRHYHLDVVLPVRFDSSSTEAEFNADNFVLKAEFRVIEE</sequence>
<dbReference type="Pfam" id="PF18201">
    <property type="entry name" value="PIH1_CS"/>
    <property type="match status" value="1"/>
</dbReference>
<evidence type="ECO:0000256" key="1">
    <source>
        <dbReference type="ARBA" id="ARBA00008511"/>
    </source>
</evidence>
<dbReference type="GO" id="GO:1990904">
    <property type="term" value="C:ribonucleoprotein complex"/>
    <property type="evidence" value="ECO:0007669"/>
    <property type="project" value="TreeGrafter"/>
</dbReference>
<dbReference type="GO" id="GO:0005737">
    <property type="term" value="C:cytoplasm"/>
    <property type="evidence" value="ECO:0007669"/>
    <property type="project" value="TreeGrafter"/>
</dbReference>
<evidence type="ECO:0000313" key="7">
    <source>
        <dbReference type="WBParaSite" id="TMUE_1000004465.1"/>
    </source>
</evidence>
<dbReference type="Pfam" id="PF08190">
    <property type="entry name" value="PIH1"/>
    <property type="match status" value="1"/>
</dbReference>
<dbReference type="GO" id="GO:0006364">
    <property type="term" value="P:rRNA processing"/>
    <property type="evidence" value="ECO:0007669"/>
    <property type="project" value="TreeGrafter"/>
</dbReference>